<protein>
    <submittedName>
        <fullName evidence="3">Glycosyltransferase family 4 protein</fullName>
    </submittedName>
</protein>
<proteinExistence type="predicted"/>
<gene>
    <name evidence="3" type="ORF">H6G06_24180</name>
</gene>
<dbReference type="GO" id="GO:0016757">
    <property type="term" value="F:glycosyltransferase activity"/>
    <property type="evidence" value="ECO:0007669"/>
    <property type="project" value="InterPro"/>
</dbReference>
<dbReference type="InterPro" id="IPR001296">
    <property type="entry name" value="Glyco_trans_1"/>
</dbReference>
<evidence type="ECO:0000313" key="4">
    <source>
        <dbReference type="Proteomes" id="UP000662185"/>
    </source>
</evidence>
<dbReference type="RefSeq" id="WP_190564609.1">
    <property type="nucleotide sequence ID" value="NZ_JACJQU010000024.1"/>
</dbReference>
<evidence type="ECO:0000313" key="3">
    <source>
        <dbReference type="EMBL" id="MBD2296489.1"/>
    </source>
</evidence>
<name>A0A926WMH9_9NOST</name>
<dbReference type="Pfam" id="PF00534">
    <property type="entry name" value="Glycos_transf_1"/>
    <property type="match status" value="1"/>
</dbReference>
<comment type="caution">
    <text evidence="3">The sequence shown here is derived from an EMBL/GenBank/DDBJ whole genome shotgun (WGS) entry which is preliminary data.</text>
</comment>
<sequence length="386" mass="43689">MRIAYVTTFDARNLTINNNWSGTGYYIAQSLANQFSTLDYIGPLTDPFNLKAVRKLKNHYYKLFQNKDYRKDADPLTLKNYARQVAKKMNCIKSDIVFSATVNPIAYLECEQPIVFWADGTFANIHNFYPHYSNLPQEVIKDWHRMEELALQKCKLAIYSSDWAAKSAIYNYGANPTKVKVVPFGANIESSFTFETIQDAIQSRPTDQCKLLFIAVDWIRKGGNVAYQVAKQLNQSGLKTELTIVGCQPMIDEPLPDFVKSLGFISKSTVEGKKQIHNLISESHFLILPTLADCTPIVFCEANSLGVPCLSTTVGGIPTMIQNDVNGRLFHKNAAISEYCDYIAYLFSNYSDYRNLAIAAFNEYQSRLNWSVAGKKVKNLLTEYIV</sequence>
<dbReference type="CDD" id="cd03801">
    <property type="entry name" value="GT4_PimA-like"/>
    <property type="match status" value="1"/>
</dbReference>
<dbReference type="AlphaFoldDB" id="A0A926WMH9"/>
<evidence type="ECO:0000256" key="1">
    <source>
        <dbReference type="ARBA" id="ARBA00022679"/>
    </source>
</evidence>
<accession>A0A926WMH9</accession>
<dbReference type="EMBL" id="JACJQU010000024">
    <property type="protein sequence ID" value="MBD2296489.1"/>
    <property type="molecule type" value="Genomic_DNA"/>
</dbReference>
<dbReference type="PANTHER" id="PTHR46401:SF2">
    <property type="entry name" value="GLYCOSYLTRANSFERASE WBBK-RELATED"/>
    <property type="match status" value="1"/>
</dbReference>
<dbReference type="SUPFAM" id="SSF53756">
    <property type="entry name" value="UDP-Glycosyltransferase/glycogen phosphorylase"/>
    <property type="match status" value="1"/>
</dbReference>
<keyword evidence="4" id="KW-1185">Reference proteome</keyword>
<dbReference type="Gene3D" id="3.40.50.2000">
    <property type="entry name" value="Glycogen Phosphorylase B"/>
    <property type="match status" value="2"/>
</dbReference>
<dbReference type="GO" id="GO:0009103">
    <property type="term" value="P:lipopolysaccharide biosynthetic process"/>
    <property type="evidence" value="ECO:0007669"/>
    <property type="project" value="TreeGrafter"/>
</dbReference>
<dbReference type="PANTHER" id="PTHR46401">
    <property type="entry name" value="GLYCOSYLTRANSFERASE WBBK-RELATED"/>
    <property type="match status" value="1"/>
</dbReference>
<evidence type="ECO:0000259" key="2">
    <source>
        <dbReference type="Pfam" id="PF00534"/>
    </source>
</evidence>
<keyword evidence="1" id="KW-0808">Transferase</keyword>
<organism evidence="3 4">
    <name type="scientific">Anabaena sphaerica FACHB-251</name>
    <dbReference type="NCBI Taxonomy" id="2692883"/>
    <lineage>
        <taxon>Bacteria</taxon>
        <taxon>Bacillati</taxon>
        <taxon>Cyanobacteriota</taxon>
        <taxon>Cyanophyceae</taxon>
        <taxon>Nostocales</taxon>
        <taxon>Nostocaceae</taxon>
        <taxon>Anabaena</taxon>
    </lineage>
</organism>
<dbReference type="Proteomes" id="UP000662185">
    <property type="component" value="Unassembled WGS sequence"/>
</dbReference>
<reference evidence="4" key="1">
    <citation type="journal article" date="2020" name="ISME J.">
        <title>Comparative genomics reveals insights into cyanobacterial evolution and habitat adaptation.</title>
        <authorList>
            <person name="Chen M.Y."/>
            <person name="Teng W.K."/>
            <person name="Zhao L."/>
            <person name="Hu C.X."/>
            <person name="Zhou Y.K."/>
            <person name="Han B.P."/>
            <person name="Song L.R."/>
            <person name="Shu W.S."/>
        </authorList>
    </citation>
    <scope>NUCLEOTIDE SEQUENCE [LARGE SCALE GENOMIC DNA]</scope>
    <source>
        <strain evidence="4">FACHB-251</strain>
    </source>
</reference>
<feature type="domain" description="Glycosyl transferase family 1" evidence="2">
    <location>
        <begin position="199"/>
        <end position="360"/>
    </location>
</feature>